<dbReference type="PANTHER" id="PTHR42784">
    <property type="entry name" value="PYRANOSE 2-OXIDASE"/>
    <property type="match status" value="1"/>
</dbReference>
<evidence type="ECO:0000256" key="2">
    <source>
        <dbReference type="ARBA" id="ARBA00010790"/>
    </source>
</evidence>
<comment type="similarity">
    <text evidence="2">Belongs to the GMC oxidoreductase family.</text>
</comment>
<keyword evidence="3" id="KW-0285">Flavoprotein</keyword>
<dbReference type="InterPro" id="IPR051473">
    <property type="entry name" value="P2Ox-like"/>
</dbReference>
<feature type="domain" description="Glucose-methanol-choline oxidoreductase N-terminal" evidence="6">
    <location>
        <begin position="227"/>
        <end position="295"/>
    </location>
</feature>
<name>A0ABP8A0X2_9MICO</name>
<dbReference type="InterPro" id="IPR036188">
    <property type="entry name" value="FAD/NAD-bd_sf"/>
</dbReference>
<accession>A0ABP8A0X2</accession>
<dbReference type="PANTHER" id="PTHR42784:SF1">
    <property type="entry name" value="PYRANOSE 2-OXIDASE"/>
    <property type="match status" value="1"/>
</dbReference>
<evidence type="ECO:0000313" key="9">
    <source>
        <dbReference type="Proteomes" id="UP001501079"/>
    </source>
</evidence>
<protein>
    <submittedName>
        <fullName evidence="8">GMC family oxidoreductase</fullName>
    </submittedName>
</protein>
<evidence type="ECO:0000256" key="5">
    <source>
        <dbReference type="ARBA" id="ARBA00023002"/>
    </source>
</evidence>
<evidence type="ECO:0000313" key="8">
    <source>
        <dbReference type="EMBL" id="GAA4175194.1"/>
    </source>
</evidence>
<organism evidence="8 9">
    <name type="scientific">Gryllotalpicola koreensis</name>
    <dbReference type="NCBI Taxonomy" id="993086"/>
    <lineage>
        <taxon>Bacteria</taxon>
        <taxon>Bacillati</taxon>
        <taxon>Actinomycetota</taxon>
        <taxon>Actinomycetes</taxon>
        <taxon>Micrococcales</taxon>
        <taxon>Microbacteriaceae</taxon>
        <taxon>Gryllotalpicola</taxon>
    </lineage>
</organism>
<proteinExistence type="inferred from homology"/>
<dbReference type="InterPro" id="IPR000172">
    <property type="entry name" value="GMC_OxRdtase_N"/>
</dbReference>
<gene>
    <name evidence="8" type="ORF">GCM10022287_20250</name>
</gene>
<dbReference type="RefSeq" id="WP_344753979.1">
    <property type="nucleotide sequence ID" value="NZ_BAABBW010000003.1"/>
</dbReference>
<dbReference type="Pfam" id="PF05199">
    <property type="entry name" value="GMC_oxred_C"/>
    <property type="match status" value="1"/>
</dbReference>
<sequence length="514" mass="54549">MHTSPDPADVLIVGSGIMGASVAALLRESSPELQLVMVDGGLPVGGTPGQHLHDVEDPVLWDRYNERVQSGIQGMYVGAEVNPEQVESIADATPGMFHAGNLGHDSAEMPLAALSWNLGGMGVHWTAATPWPWGQETFDGGDPEGWQADLDTARRLLSVQSSPLGPTAAGQVVLDVLRDYYAEAAAPGREPQAMPMAIAPRPDGFATRTGPATIFPPIGGSPDDAFELLVGALATRLVVEDGAARGAIVRDVGTGEERELRARTVIVCADAVRTPQLLFASGIRPAALGRYLNEHAFIASRVLMDLDRFGLALGELPRNHEGEFATDSLWIPQSGDAQPFHGQVMNTTYVDDTDAALAYSVGISLYVPIESRAVNRLEFSDDELDVFGMPKVSFRFDYSERDRALIDRAVAEVRELAPRFGPFDPATELAVLPPGSSLHLTGTVRTGEVDDGTSVCDPDGRVWGFENLYLAGTGVIPTPIACNTTLTGTITAVRAARAAALALAGPGREEARVA</sequence>
<evidence type="ECO:0000256" key="4">
    <source>
        <dbReference type="ARBA" id="ARBA00022827"/>
    </source>
</evidence>
<dbReference type="SUPFAM" id="SSF51905">
    <property type="entry name" value="FAD/NAD(P)-binding domain"/>
    <property type="match status" value="1"/>
</dbReference>
<evidence type="ECO:0000256" key="1">
    <source>
        <dbReference type="ARBA" id="ARBA00001974"/>
    </source>
</evidence>
<dbReference type="EMBL" id="BAABBW010000003">
    <property type="protein sequence ID" value="GAA4175194.1"/>
    <property type="molecule type" value="Genomic_DNA"/>
</dbReference>
<comment type="caution">
    <text evidence="8">The sequence shown here is derived from an EMBL/GenBank/DDBJ whole genome shotgun (WGS) entry which is preliminary data.</text>
</comment>
<evidence type="ECO:0000259" key="6">
    <source>
        <dbReference type="Pfam" id="PF00732"/>
    </source>
</evidence>
<keyword evidence="4" id="KW-0274">FAD</keyword>
<dbReference type="SUPFAM" id="SSF54373">
    <property type="entry name" value="FAD-linked reductases, C-terminal domain"/>
    <property type="match status" value="1"/>
</dbReference>
<dbReference type="Pfam" id="PF00732">
    <property type="entry name" value="GMC_oxred_N"/>
    <property type="match status" value="1"/>
</dbReference>
<evidence type="ECO:0000259" key="7">
    <source>
        <dbReference type="Pfam" id="PF05199"/>
    </source>
</evidence>
<dbReference type="Proteomes" id="UP001501079">
    <property type="component" value="Unassembled WGS sequence"/>
</dbReference>
<feature type="domain" description="Glucose-methanol-choline oxidoreductase C-terminal" evidence="7">
    <location>
        <begin position="373"/>
        <end position="489"/>
    </location>
</feature>
<keyword evidence="5" id="KW-0560">Oxidoreductase</keyword>
<dbReference type="InterPro" id="IPR007867">
    <property type="entry name" value="GMC_OxRtase_C"/>
</dbReference>
<reference evidence="9" key="1">
    <citation type="journal article" date="2019" name="Int. J. Syst. Evol. Microbiol.">
        <title>The Global Catalogue of Microorganisms (GCM) 10K type strain sequencing project: providing services to taxonomists for standard genome sequencing and annotation.</title>
        <authorList>
            <consortium name="The Broad Institute Genomics Platform"/>
            <consortium name="The Broad Institute Genome Sequencing Center for Infectious Disease"/>
            <person name="Wu L."/>
            <person name="Ma J."/>
        </authorList>
    </citation>
    <scope>NUCLEOTIDE SEQUENCE [LARGE SCALE GENOMIC DNA]</scope>
    <source>
        <strain evidence="9">JCM 17591</strain>
    </source>
</reference>
<dbReference type="Gene3D" id="3.50.50.60">
    <property type="entry name" value="FAD/NAD(P)-binding domain"/>
    <property type="match status" value="3"/>
</dbReference>
<keyword evidence="9" id="KW-1185">Reference proteome</keyword>
<comment type="cofactor">
    <cofactor evidence="1">
        <name>FAD</name>
        <dbReference type="ChEBI" id="CHEBI:57692"/>
    </cofactor>
</comment>
<evidence type="ECO:0000256" key="3">
    <source>
        <dbReference type="ARBA" id="ARBA00022630"/>
    </source>
</evidence>